<dbReference type="PANTHER" id="PTHR43289">
    <property type="entry name" value="MITOGEN-ACTIVATED PROTEIN KINASE KINASE KINASE 20-RELATED"/>
    <property type="match status" value="1"/>
</dbReference>
<dbReference type="AlphaFoldDB" id="A0A2A8CTH2"/>
<evidence type="ECO:0000256" key="5">
    <source>
        <dbReference type="PROSITE-ProRule" id="PRU00339"/>
    </source>
</evidence>
<organism evidence="10 11">
    <name type="scientific">Longibacter salinarum</name>
    <dbReference type="NCBI Taxonomy" id="1850348"/>
    <lineage>
        <taxon>Bacteria</taxon>
        <taxon>Pseudomonadati</taxon>
        <taxon>Rhodothermota</taxon>
        <taxon>Rhodothermia</taxon>
        <taxon>Rhodothermales</taxon>
        <taxon>Salisaetaceae</taxon>
        <taxon>Longibacter</taxon>
    </lineage>
</organism>
<dbReference type="PROSITE" id="PS50011">
    <property type="entry name" value="PROTEIN_KINASE_DOM"/>
    <property type="match status" value="1"/>
</dbReference>
<dbReference type="InterPro" id="IPR011990">
    <property type="entry name" value="TPR-like_helical_dom_sf"/>
</dbReference>
<dbReference type="PROSITE" id="PS00107">
    <property type="entry name" value="PROTEIN_KINASE_ATP"/>
    <property type="match status" value="1"/>
</dbReference>
<dbReference type="RefSeq" id="WP_098078939.1">
    <property type="nucleotide sequence ID" value="NZ_PDEQ01000012.1"/>
</dbReference>
<proteinExistence type="predicted"/>
<dbReference type="PROSITE" id="PS50005">
    <property type="entry name" value="TPR"/>
    <property type="match status" value="1"/>
</dbReference>
<dbReference type="InterPro" id="IPR019734">
    <property type="entry name" value="TPR_rpt"/>
</dbReference>
<keyword evidence="11" id="KW-1185">Reference proteome</keyword>
<dbReference type="Gene3D" id="1.25.40.10">
    <property type="entry name" value="Tetratricopeptide repeat domain"/>
    <property type="match status" value="2"/>
</dbReference>
<dbReference type="Pfam" id="PF13424">
    <property type="entry name" value="TPR_12"/>
    <property type="match status" value="3"/>
</dbReference>
<keyword evidence="5" id="KW-0802">TPR repeat</keyword>
<dbReference type="GO" id="GO:0004674">
    <property type="term" value="F:protein serine/threonine kinase activity"/>
    <property type="evidence" value="ECO:0007669"/>
    <property type="project" value="TreeGrafter"/>
</dbReference>
<evidence type="ECO:0000256" key="4">
    <source>
        <dbReference type="ARBA" id="ARBA00022840"/>
    </source>
</evidence>
<evidence type="ECO:0000256" key="1">
    <source>
        <dbReference type="ARBA" id="ARBA00022679"/>
    </source>
</evidence>
<dbReference type="PANTHER" id="PTHR43289:SF34">
    <property type="entry name" value="SERINE_THREONINE-PROTEIN KINASE YBDM-RELATED"/>
    <property type="match status" value="1"/>
</dbReference>
<gene>
    <name evidence="10" type="ORF">CRI94_16785</name>
</gene>
<feature type="transmembrane region" description="Helical" evidence="8">
    <location>
        <begin position="403"/>
        <end position="422"/>
    </location>
</feature>
<dbReference type="Gene3D" id="3.30.200.20">
    <property type="entry name" value="Phosphorylase Kinase, domain 1"/>
    <property type="match status" value="1"/>
</dbReference>
<evidence type="ECO:0000256" key="3">
    <source>
        <dbReference type="ARBA" id="ARBA00022777"/>
    </source>
</evidence>
<dbReference type="CDD" id="cd14014">
    <property type="entry name" value="STKc_PknB_like"/>
    <property type="match status" value="1"/>
</dbReference>
<feature type="domain" description="Protein kinase" evidence="9">
    <location>
        <begin position="88"/>
        <end position="376"/>
    </location>
</feature>
<evidence type="ECO:0000259" key="9">
    <source>
        <dbReference type="PROSITE" id="PS50011"/>
    </source>
</evidence>
<keyword evidence="4 6" id="KW-0067">ATP-binding</keyword>
<evidence type="ECO:0000256" key="8">
    <source>
        <dbReference type="SAM" id="Phobius"/>
    </source>
</evidence>
<evidence type="ECO:0000256" key="6">
    <source>
        <dbReference type="PROSITE-ProRule" id="PRU10141"/>
    </source>
</evidence>
<dbReference type="InterPro" id="IPR008271">
    <property type="entry name" value="Ser/Thr_kinase_AS"/>
</dbReference>
<keyword evidence="8" id="KW-0812">Transmembrane</keyword>
<accession>A0A2A8CTH2</accession>
<name>A0A2A8CTH2_9BACT</name>
<feature type="repeat" description="TPR" evidence="5">
    <location>
        <begin position="780"/>
        <end position="813"/>
    </location>
</feature>
<dbReference type="OrthoDB" id="9813021at2"/>
<dbReference type="SUPFAM" id="SSF56112">
    <property type="entry name" value="Protein kinase-like (PK-like)"/>
    <property type="match status" value="1"/>
</dbReference>
<sequence>MSSNRSSRVESLFEEALDYPESERDAFLKSATDHPEVREQVEALLHRFKKLDAFLETPAVEAAADFLDEIDEPTPSPPDRSGERVGPFTLKERVGRGGSGVVYRAEREDSFEQQVAIKLLTRRADTSAVLDRFAHEQQVLAALTHPCVAQIYDGGATADGQPYFVMEYVAGRPLDEYCDDQRLSIRERLELFTSVSDAVHHAHQNLVIHRDLKPSNILVTADGRPKLLDFGIAKVIGDEGTGLTQTGERWMTPEYAAPEQIRGESISTATDVYQLGVVLYELLIGRRPYHPDSRSLFAIERAVCEEQPTRPSTAVTQSTNSPTPDDISKARRTHPSALQSTLRGDLDAIVMKALRKEPKQRYRSAEAMVADIQRFLNDQPVEARDGQWSYRAHKFIRRHTRPIMATAAVLLILATGAVAYTMQIAEERDRARLAEQQASTVTGFLVDLFNDNTPRNTSGQTLSARDILRRGETRMATLDAEPRVRLRLLLVLAEVRADLNHTSRADSLIDRAEVVAAQINDLSMLEQSHLLYKRGEIKRRKNDYASADSLFRLAQQAYDRSPRSSPDHLTNILNTRMETLQAVGDLQSADSVMQRLLPLSEAVYGARSTEHATILHNASSALTELGHVNQAESAARTALDIRQEHYSTPHIDLAYAKESLGSVLMEQDRTAEAKPLLEDAVHQSEQVLDADNDRLDKFKISLALLYSRLERYTEAEKLYLDIIDRRERVNPNGLTVLYSKNNLALTYQRQGRYEKAASVYREVLDKKESVVGHDRHPSIVVTLFNLASALHEAGELDQAESRYRRVVQLDRELLGESHREVGVDMTALATLLVDRGALVEADSLFERARPIIQNGFPDAHRRVGEFLIGRGSLFVLDGRPEEAEPLLRRAVDIFESGASGAPWRRAEAKGWLGTALLQQGNATGASFLDESRTGLEEILGADHWRTARMQQHANDLERASQ</sequence>
<feature type="binding site" evidence="6">
    <location>
        <position position="118"/>
    </location>
    <ligand>
        <name>ATP</name>
        <dbReference type="ChEBI" id="CHEBI:30616"/>
    </ligand>
</feature>
<keyword evidence="8" id="KW-0472">Membrane</keyword>
<keyword evidence="2 6" id="KW-0547">Nucleotide-binding</keyword>
<dbReference type="SMART" id="SM00028">
    <property type="entry name" value="TPR"/>
    <property type="match status" value="7"/>
</dbReference>
<dbReference type="SMART" id="SM00220">
    <property type="entry name" value="S_TKc"/>
    <property type="match status" value="1"/>
</dbReference>
<dbReference type="Gene3D" id="1.10.510.10">
    <property type="entry name" value="Transferase(Phosphotransferase) domain 1"/>
    <property type="match status" value="1"/>
</dbReference>
<comment type="caution">
    <text evidence="10">The sequence shown here is derived from an EMBL/GenBank/DDBJ whole genome shotgun (WGS) entry which is preliminary data.</text>
</comment>
<reference evidence="10 11" key="1">
    <citation type="submission" date="2017-10" db="EMBL/GenBank/DDBJ databases">
        <title>Draft genome of Longibacter Salinarum.</title>
        <authorList>
            <person name="Goh K.M."/>
            <person name="Shamsir M.S."/>
            <person name="Lim S.W."/>
        </authorList>
    </citation>
    <scope>NUCLEOTIDE SEQUENCE [LARGE SCALE GENOMIC DNA]</scope>
    <source>
        <strain evidence="10 11">KCTC 52045</strain>
    </source>
</reference>
<feature type="compositionally biased region" description="Polar residues" evidence="7">
    <location>
        <begin position="309"/>
        <end position="323"/>
    </location>
</feature>
<dbReference type="EMBL" id="PDEQ01000012">
    <property type="protein sequence ID" value="PEN11077.1"/>
    <property type="molecule type" value="Genomic_DNA"/>
</dbReference>
<dbReference type="PROSITE" id="PS00108">
    <property type="entry name" value="PROTEIN_KINASE_ST"/>
    <property type="match status" value="1"/>
</dbReference>
<evidence type="ECO:0000256" key="2">
    <source>
        <dbReference type="ARBA" id="ARBA00022741"/>
    </source>
</evidence>
<keyword evidence="1" id="KW-0808">Transferase</keyword>
<dbReference type="GO" id="GO:0005524">
    <property type="term" value="F:ATP binding"/>
    <property type="evidence" value="ECO:0007669"/>
    <property type="project" value="UniProtKB-UniRule"/>
</dbReference>
<keyword evidence="8" id="KW-1133">Transmembrane helix</keyword>
<dbReference type="Pfam" id="PF00069">
    <property type="entry name" value="Pkinase"/>
    <property type="match status" value="1"/>
</dbReference>
<dbReference type="SUPFAM" id="SSF48452">
    <property type="entry name" value="TPR-like"/>
    <property type="match status" value="2"/>
</dbReference>
<dbReference type="Proteomes" id="UP000220102">
    <property type="component" value="Unassembled WGS sequence"/>
</dbReference>
<dbReference type="InterPro" id="IPR000719">
    <property type="entry name" value="Prot_kinase_dom"/>
</dbReference>
<dbReference type="InterPro" id="IPR017441">
    <property type="entry name" value="Protein_kinase_ATP_BS"/>
</dbReference>
<feature type="region of interest" description="Disordered" evidence="7">
    <location>
        <begin position="307"/>
        <end position="337"/>
    </location>
</feature>
<dbReference type="InterPro" id="IPR011009">
    <property type="entry name" value="Kinase-like_dom_sf"/>
</dbReference>
<evidence type="ECO:0000313" key="11">
    <source>
        <dbReference type="Proteomes" id="UP000220102"/>
    </source>
</evidence>
<evidence type="ECO:0000256" key="7">
    <source>
        <dbReference type="SAM" id="MobiDB-lite"/>
    </source>
</evidence>
<evidence type="ECO:0000313" key="10">
    <source>
        <dbReference type="EMBL" id="PEN11077.1"/>
    </source>
</evidence>
<keyword evidence="3" id="KW-0418">Kinase</keyword>
<protein>
    <recommendedName>
        <fullName evidence="9">Protein kinase domain-containing protein</fullName>
    </recommendedName>
</protein>